<proteinExistence type="predicted"/>
<organism evidence="1">
    <name type="scientific">Streptomyces sp. SID7499</name>
    <dbReference type="NCBI Taxonomy" id="2706086"/>
    <lineage>
        <taxon>Bacteria</taxon>
        <taxon>Bacillati</taxon>
        <taxon>Actinomycetota</taxon>
        <taxon>Actinomycetes</taxon>
        <taxon>Kitasatosporales</taxon>
        <taxon>Streptomycetaceae</taxon>
        <taxon>Streptomyces</taxon>
    </lineage>
</organism>
<name>A0A6G3WV12_9ACTN</name>
<dbReference type="EMBL" id="JAAGMN010002297">
    <property type="protein sequence ID" value="NEE09331.1"/>
    <property type="molecule type" value="Genomic_DNA"/>
</dbReference>
<feature type="non-terminal residue" evidence="1">
    <location>
        <position position="1"/>
    </location>
</feature>
<comment type="caution">
    <text evidence="1">The sequence shown here is derived from an EMBL/GenBank/DDBJ whole genome shotgun (WGS) entry which is preliminary data.</text>
</comment>
<accession>A0A6G3WV12</accession>
<sequence length="26" mass="2553">PGGTPPQSLDDFAASLARTLLGGITP</sequence>
<dbReference type="AlphaFoldDB" id="A0A6G3WV12"/>
<evidence type="ECO:0000313" key="1">
    <source>
        <dbReference type="EMBL" id="NEE09331.1"/>
    </source>
</evidence>
<gene>
    <name evidence="1" type="ORF">G3M58_23095</name>
</gene>
<reference evidence="1" key="1">
    <citation type="submission" date="2020-01" db="EMBL/GenBank/DDBJ databases">
        <title>Insect and environment-associated Actinomycetes.</title>
        <authorList>
            <person name="Currrie C."/>
            <person name="Chevrette M."/>
            <person name="Carlson C."/>
            <person name="Stubbendieck R."/>
            <person name="Wendt-Pienkowski E."/>
        </authorList>
    </citation>
    <scope>NUCLEOTIDE SEQUENCE</scope>
    <source>
        <strain evidence="1">SID7499</strain>
    </source>
</reference>
<protein>
    <submittedName>
        <fullName evidence="1">TetR/AcrR family transcriptional regulator</fullName>
    </submittedName>
</protein>